<keyword evidence="3" id="KW-1185">Reference proteome</keyword>
<dbReference type="Pfam" id="PF00646">
    <property type="entry name" value="F-box"/>
    <property type="match status" value="1"/>
</dbReference>
<protein>
    <recommendedName>
        <fullName evidence="1">F-box domain-containing protein</fullName>
    </recommendedName>
</protein>
<reference evidence="3" key="1">
    <citation type="journal article" date="2012" name="Nat. Biotechnol.">
        <title>Reference genome sequence of the model plant Setaria.</title>
        <authorList>
            <person name="Bennetzen J.L."/>
            <person name="Schmutz J."/>
            <person name="Wang H."/>
            <person name="Percifield R."/>
            <person name="Hawkins J."/>
            <person name="Pontaroli A.C."/>
            <person name="Estep M."/>
            <person name="Feng L."/>
            <person name="Vaughn J.N."/>
            <person name="Grimwood J."/>
            <person name="Jenkins J."/>
            <person name="Barry K."/>
            <person name="Lindquist E."/>
            <person name="Hellsten U."/>
            <person name="Deshpande S."/>
            <person name="Wang X."/>
            <person name="Wu X."/>
            <person name="Mitros T."/>
            <person name="Triplett J."/>
            <person name="Yang X."/>
            <person name="Ye C.Y."/>
            <person name="Mauro-Herrera M."/>
            <person name="Wang L."/>
            <person name="Li P."/>
            <person name="Sharma M."/>
            <person name="Sharma R."/>
            <person name="Ronald P.C."/>
            <person name="Panaud O."/>
            <person name="Kellogg E.A."/>
            <person name="Brutnell T.P."/>
            <person name="Doust A.N."/>
            <person name="Tuskan G.A."/>
            <person name="Rokhsar D."/>
            <person name="Devos K.M."/>
        </authorList>
    </citation>
    <scope>NUCLEOTIDE SEQUENCE [LARGE SCALE GENOMIC DNA]</scope>
    <source>
        <strain evidence="3">cv. Yugu1</strain>
    </source>
</reference>
<evidence type="ECO:0000259" key="1">
    <source>
        <dbReference type="PROSITE" id="PS50181"/>
    </source>
</evidence>
<accession>A0A0Q3QLI0</accession>
<evidence type="ECO:0000313" key="2">
    <source>
        <dbReference type="EnsemblPlants" id="KQK88652"/>
    </source>
</evidence>
<dbReference type="EMBL" id="AGNK02005556">
    <property type="status" value="NOT_ANNOTATED_CDS"/>
    <property type="molecule type" value="Genomic_DNA"/>
</dbReference>
<dbReference type="Proteomes" id="UP000004995">
    <property type="component" value="Unassembled WGS sequence"/>
</dbReference>
<feature type="domain" description="F-box" evidence="1">
    <location>
        <begin position="43"/>
        <end position="93"/>
    </location>
</feature>
<dbReference type="InParanoid" id="A0A0Q3QLI0"/>
<dbReference type="eggNOG" id="ENOG502S2YF">
    <property type="taxonomic scope" value="Eukaryota"/>
</dbReference>
<dbReference type="SMART" id="SM00256">
    <property type="entry name" value="FBOX"/>
    <property type="match status" value="1"/>
</dbReference>
<dbReference type="InterPro" id="IPR001810">
    <property type="entry name" value="F-box_dom"/>
</dbReference>
<dbReference type="Gramene" id="KQK88652">
    <property type="protein sequence ID" value="KQK88652"/>
    <property type="gene ID" value="SETIT_039982mg"/>
</dbReference>
<dbReference type="STRING" id="4555.A0A0Q3QLI0"/>
<dbReference type="EnsemblPlants" id="KQK88652">
    <property type="protein sequence ID" value="KQK88652"/>
    <property type="gene ID" value="SETIT_039982mg"/>
</dbReference>
<proteinExistence type="predicted"/>
<sequence>MIQFSISWNSIQCAASAPSAGRLISAKASHMEGSSEPTMKDGDIGAPALPTEVLTEIFARLPSKSVGRFRCVSHAWCDTLTSPYFVELHYRRANQLVHPRLLLTPVGASYDSHLYSWRLGM</sequence>
<reference evidence="2" key="2">
    <citation type="submission" date="2018-08" db="UniProtKB">
        <authorList>
            <consortium name="EnsemblPlants"/>
        </authorList>
    </citation>
    <scope>IDENTIFICATION</scope>
    <source>
        <strain evidence="2">Yugu1</strain>
    </source>
</reference>
<dbReference type="SUPFAM" id="SSF81383">
    <property type="entry name" value="F-box domain"/>
    <property type="match status" value="1"/>
</dbReference>
<dbReference type="InterPro" id="IPR036047">
    <property type="entry name" value="F-box-like_dom_sf"/>
</dbReference>
<name>A0A0Q3QLI0_SETIT</name>
<dbReference type="Gene3D" id="1.20.1280.50">
    <property type="match status" value="1"/>
</dbReference>
<dbReference type="AlphaFoldDB" id="A0A0Q3QLI0"/>
<dbReference type="PANTHER" id="PTHR31111:SF136">
    <property type="entry name" value="F-BOX ASSOCIATED DOMAIN-CONTAINING PROTEIN"/>
    <property type="match status" value="1"/>
</dbReference>
<dbReference type="PANTHER" id="PTHR31111">
    <property type="entry name" value="BNAA05G37150D PROTEIN-RELATED"/>
    <property type="match status" value="1"/>
</dbReference>
<organism evidence="2 3">
    <name type="scientific">Setaria italica</name>
    <name type="common">Foxtail millet</name>
    <name type="synonym">Panicum italicum</name>
    <dbReference type="NCBI Taxonomy" id="4555"/>
    <lineage>
        <taxon>Eukaryota</taxon>
        <taxon>Viridiplantae</taxon>
        <taxon>Streptophyta</taxon>
        <taxon>Embryophyta</taxon>
        <taxon>Tracheophyta</taxon>
        <taxon>Spermatophyta</taxon>
        <taxon>Magnoliopsida</taxon>
        <taxon>Liliopsida</taxon>
        <taxon>Poales</taxon>
        <taxon>Poaceae</taxon>
        <taxon>PACMAD clade</taxon>
        <taxon>Panicoideae</taxon>
        <taxon>Panicodae</taxon>
        <taxon>Paniceae</taxon>
        <taxon>Cenchrinae</taxon>
        <taxon>Setaria</taxon>
    </lineage>
</organism>
<dbReference type="PROSITE" id="PS50181">
    <property type="entry name" value="FBOX"/>
    <property type="match status" value="1"/>
</dbReference>
<evidence type="ECO:0000313" key="3">
    <source>
        <dbReference type="Proteomes" id="UP000004995"/>
    </source>
</evidence>